<dbReference type="AlphaFoldDB" id="A0A3S0NBT7"/>
<gene>
    <name evidence="9" type="ORF">EKD02_00440</name>
    <name evidence="7" type="ORF">FP507_05910</name>
    <name evidence="8" type="ORF">GJ685_01490</name>
</gene>
<keyword evidence="5 6" id="KW-0472">Membrane</keyword>
<organism evidence="9 10">
    <name type="scientific">Chlorobium phaeovibrioides</name>
    <dbReference type="NCBI Taxonomy" id="1094"/>
    <lineage>
        <taxon>Bacteria</taxon>
        <taxon>Pseudomonadati</taxon>
        <taxon>Chlorobiota</taxon>
        <taxon>Chlorobiia</taxon>
        <taxon>Chlorobiales</taxon>
        <taxon>Chlorobiaceae</taxon>
        <taxon>Chlorobium/Pelodictyon group</taxon>
        <taxon>Chlorobium</taxon>
    </lineage>
</organism>
<evidence type="ECO:0000313" key="12">
    <source>
        <dbReference type="Proteomes" id="UP000489351"/>
    </source>
</evidence>
<reference evidence="8 12" key="3">
    <citation type="submission" date="2019-11" db="EMBL/GenBank/DDBJ databases">
        <title>Green- and brown-colored morphotypes of Chlorobia in the stratified aquatic ecosystems of Kandalaksha Gulf (White Sea): A model for study of the accessory genome evolution.</title>
        <authorList>
            <person name="Grouzdev D.S."/>
        </authorList>
    </citation>
    <scope>NUCLEOTIDE SEQUENCE [LARGE SCALE GENOMIC DNA]</scope>
    <source>
        <strain evidence="8 12">ZM</strain>
    </source>
</reference>
<dbReference type="EMBL" id="WUBZ01000003">
    <property type="protein sequence ID" value="MWV53737.1"/>
    <property type="molecule type" value="Genomic_DNA"/>
</dbReference>
<evidence type="ECO:0000256" key="3">
    <source>
        <dbReference type="ARBA" id="ARBA00022692"/>
    </source>
</evidence>
<dbReference type="Proteomes" id="UP000279908">
    <property type="component" value="Unassembled WGS sequence"/>
</dbReference>
<evidence type="ECO:0000313" key="7">
    <source>
        <dbReference type="EMBL" id="KAA6232664.1"/>
    </source>
</evidence>
<dbReference type="EMBL" id="RXYK01000001">
    <property type="protein sequence ID" value="RTY39899.1"/>
    <property type="molecule type" value="Genomic_DNA"/>
</dbReference>
<accession>A0A3S0NBT7</accession>
<evidence type="ECO:0000256" key="4">
    <source>
        <dbReference type="ARBA" id="ARBA00022989"/>
    </source>
</evidence>
<feature type="transmembrane region" description="Helical" evidence="6">
    <location>
        <begin position="195"/>
        <end position="212"/>
    </location>
</feature>
<dbReference type="GO" id="GO:0005886">
    <property type="term" value="C:plasma membrane"/>
    <property type="evidence" value="ECO:0007669"/>
    <property type="project" value="UniProtKB-SubCell"/>
</dbReference>
<feature type="transmembrane region" description="Helical" evidence="6">
    <location>
        <begin position="139"/>
        <end position="158"/>
    </location>
</feature>
<reference evidence="9 10" key="1">
    <citation type="submission" date="2018-12" db="EMBL/GenBank/DDBJ databases">
        <authorList>
            <person name="Lunina O.N."/>
            <person name="Grouzdev D.S."/>
            <person name="Gorlenko V.M."/>
            <person name="Savvichev A.S."/>
        </authorList>
    </citation>
    <scope>NUCLEOTIDE SEQUENCE [LARGE SCALE GENOMIC DNA]</scope>
    <source>
        <strain evidence="9 10">BrKhr-17</strain>
    </source>
</reference>
<evidence type="ECO:0000313" key="9">
    <source>
        <dbReference type="EMBL" id="RTY39899.1"/>
    </source>
</evidence>
<keyword evidence="2" id="KW-1003">Cell membrane</keyword>
<feature type="transmembrane region" description="Helical" evidence="6">
    <location>
        <begin position="109"/>
        <end position="130"/>
    </location>
</feature>
<feature type="transmembrane region" description="Helical" evidence="6">
    <location>
        <begin position="54"/>
        <end position="73"/>
    </location>
</feature>
<proteinExistence type="predicted"/>
<reference evidence="7 11" key="2">
    <citation type="submission" date="2019-07" db="EMBL/GenBank/DDBJ databases">
        <title>Draft genome Sequence of Chlorobium phaeovibrioides sp. strain PhvTcv-s14, from the Phylum Chlorobi.</title>
        <authorList>
            <person name="Babenko V."/>
            <person name="Boldyreva D."/>
            <person name="Kanygina A."/>
            <person name="Selezneva O."/>
            <person name="Akopiyan T."/>
            <person name="Lunina O."/>
        </authorList>
    </citation>
    <scope>NUCLEOTIDE SEQUENCE [LARGE SCALE GENOMIC DNA]</scope>
    <source>
        <strain evidence="7 11">GrTcv12</strain>
    </source>
</reference>
<keyword evidence="3 6" id="KW-0812">Transmembrane</keyword>
<name>A0A3S0NBT7_CHLPH</name>
<keyword evidence="12" id="KW-1185">Reference proteome</keyword>
<dbReference type="InterPro" id="IPR001851">
    <property type="entry name" value="ABC_transp_permease"/>
</dbReference>
<comment type="caution">
    <text evidence="9">The sequence shown here is derived from an EMBL/GenBank/DDBJ whole genome shotgun (WGS) entry which is preliminary data.</text>
</comment>
<evidence type="ECO:0000313" key="11">
    <source>
        <dbReference type="Proteomes" id="UP000327458"/>
    </source>
</evidence>
<evidence type="ECO:0000313" key="8">
    <source>
        <dbReference type="EMBL" id="MWV53737.1"/>
    </source>
</evidence>
<dbReference type="RefSeq" id="WP_011890207.1">
    <property type="nucleotide sequence ID" value="NZ_RXYJ01000001.1"/>
</dbReference>
<evidence type="ECO:0000256" key="2">
    <source>
        <dbReference type="ARBA" id="ARBA00022475"/>
    </source>
</evidence>
<sequence length="341" mass="35481">MNHPLQRALVPTLSILLAILLNAAIISATGTDPLMVAERIVRSTLGSPYGTGQVLFKATTLLFSALAVAIPFHLRLFNIGAEGQLQVGAIAAAISAASLPPSLTPWAAIPLAVLAAMTAGAGWASIAAILKIRFRVNEVISTIMLNFIAQGVSGYLLFNHFALPSTAHSAPIAENARIASFSELYGWFPSSPANPSLYAAIALSLGFWALLYRTRHGFEMRASGLQPLAAKRAGINPARHTLLAMAMGGASAGLGAANLVLGYKGYYEAGMTAGAGFSGIATALLAAAHPLWIMGSALFMGLLDYGGLAVNSLVPKEIFQVMTAVTILLVISATALNRRNS</sequence>
<protein>
    <submittedName>
        <fullName evidence="9">ABC transporter permease</fullName>
    </submittedName>
</protein>
<dbReference type="Proteomes" id="UP000489351">
    <property type="component" value="Unassembled WGS sequence"/>
</dbReference>
<dbReference type="CDD" id="cd06580">
    <property type="entry name" value="TM_PBP1_transp_TpRbsC_like"/>
    <property type="match status" value="1"/>
</dbReference>
<dbReference type="Pfam" id="PF02653">
    <property type="entry name" value="BPD_transp_2"/>
    <property type="match status" value="1"/>
</dbReference>
<dbReference type="PANTHER" id="PTHR47089">
    <property type="entry name" value="ABC TRANSPORTER, PERMEASE PROTEIN"/>
    <property type="match status" value="1"/>
</dbReference>
<dbReference type="EMBL" id="VMRG01000001">
    <property type="protein sequence ID" value="KAA6232664.1"/>
    <property type="molecule type" value="Genomic_DNA"/>
</dbReference>
<evidence type="ECO:0000256" key="1">
    <source>
        <dbReference type="ARBA" id="ARBA00004651"/>
    </source>
</evidence>
<dbReference type="OMA" id="FRMNLFN"/>
<dbReference type="PANTHER" id="PTHR47089:SF1">
    <property type="entry name" value="GUANOSINE ABC TRANSPORTER PERMEASE PROTEIN NUPP"/>
    <property type="match status" value="1"/>
</dbReference>
<dbReference type="GO" id="GO:0022857">
    <property type="term" value="F:transmembrane transporter activity"/>
    <property type="evidence" value="ECO:0007669"/>
    <property type="project" value="InterPro"/>
</dbReference>
<dbReference type="Proteomes" id="UP000327458">
    <property type="component" value="Unassembled WGS sequence"/>
</dbReference>
<evidence type="ECO:0000313" key="10">
    <source>
        <dbReference type="Proteomes" id="UP000279908"/>
    </source>
</evidence>
<feature type="transmembrane region" description="Helical" evidence="6">
    <location>
        <begin position="318"/>
        <end position="336"/>
    </location>
</feature>
<comment type="subcellular location">
    <subcellularLocation>
        <location evidence="1">Cell membrane</location>
        <topology evidence="1">Multi-pass membrane protein</topology>
    </subcellularLocation>
</comment>
<feature type="transmembrane region" description="Helical" evidence="6">
    <location>
        <begin position="291"/>
        <end position="312"/>
    </location>
</feature>
<keyword evidence="4 6" id="KW-1133">Transmembrane helix</keyword>
<evidence type="ECO:0000256" key="6">
    <source>
        <dbReference type="SAM" id="Phobius"/>
    </source>
</evidence>
<evidence type="ECO:0000256" key="5">
    <source>
        <dbReference type="ARBA" id="ARBA00023136"/>
    </source>
</evidence>